<protein>
    <submittedName>
        <fullName evidence="2">Uncharacterized protein</fullName>
    </submittedName>
</protein>
<gene>
    <name evidence="2" type="ORF">ASZ90_016175</name>
</gene>
<dbReference type="AlphaFoldDB" id="A0A0W8EZY3"/>
<evidence type="ECO:0000313" key="2">
    <source>
        <dbReference type="EMBL" id="KUG14192.1"/>
    </source>
</evidence>
<organism evidence="2">
    <name type="scientific">hydrocarbon metagenome</name>
    <dbReference type="NCBI Taxonomy" id="938273"/>
    <lineage>
        <taxon>unclassified sequences</taxon>
        <taxon>metagenomes</taxon>
        <taxon>ecological metagenomes</taxon>
    </lineage>
</organism>
<comment type="caution">
    <text evidence="2">The sequence shown here is derived from an EMBL/GenBank/DDBJ whole genome shotgun (WGS) entry which is preliminary data.</text>
</comment>
<feature type="region of interest" description="Disordered" evidence="1">
    <location>
        <begin position="1"/>
        <end position="21"/>
    </location>
</feature>
<sequence length="45" mass="4493">MPGSRLAGGRDASPPGDSATIGNDLIAIPAIHHVQAQCLRKAGDG</sequence>
<accession>A0A0W8EZY3</accession>
<proteinExistence type="predicted"/>
<name>A0A0W8EZY3_9ZZZZ</name>
<reference evidence="2" key="1">
    <citation type="journal article" date="2015" name="Proc. Natl. Acad. Sci. U.S.A.">
        <title>Networks of energetic and metabolic interactions define dynamics in microbial communities.</title>
        <authorList>
            <person name="Embree M."/>
            <person name="Liu J.K."/>
            <person name="Al-Bassam M.M."/>
            <person name="Zengler K."/>
        </authorList>
    </citation>
    <scope>NUCLEOTIDE SEQUENCE</scope>
</reference>
<evidence type="ECO:0000256" key="1">
    <source>
        <dbReference type="SAM" id="MobiDB-lite"/>
    </source>
</evidence>
<dbReference type="EMBL" id="LNQE01001690">
    <property type="protein sequence ID" value="KUG14192.1"/>
    <property type="molecule type" value="Genomic_DNA"/>
</dbReference>